<dbReference type="EMBL" id="LAZR01032054">
    <property type="protein sequence ID" value="KKL51979.1"/>
    <property type="molecule type" value="Genomic_DNA"/>
</dbReference>
<evidence type="ECO:0000313" key="1">
    <source>
        <dbReference type="EMBL" id="KKL51979.1"/>
    </source>
</evidence>
<protein>
    <submittedName>
        <fullName evidence="1">Uncharacterized protein</fullName>
    </submittedName>
</protein>
<dbReference type="AlphaFoldDB" id="A0A0F9CS14"/>
<gene>
    <name evidence="1" type="ORF">LCGC14_2290100</name>
</gene>
<accession>A0A0F9CS14</accession>
<sequence length="51" mass="5656">MADSLVKHAEAIDSMGQVQKAQATALETHNELTRALIERLPKSVKVKRLLD</sequence>
<reference evidence="1" key="1">
    <citation type="journal article" date="2015" name="Nature">
        <title>Complex archaea that bridge the gap between prokaryotes and eukaryotes.</title>
        <authorList>
            <person name="Spang A."/>
            <person name="Saw J.H."/>
            <person name="Jorgensen S.L."/>
            <person name="Zaremba-Niedzwiedzka K."/>
            <person name="Martijn J."/>
            <person name="Lind A.E."/>
            <person name="van Eijk R."/>
            <person name="Schleper C."/>
            <person name="Guy L."/>
            <person name="Ettema T.J."/>
        </authorList>
    </citation>
    <scope>NUCLEOTIDE SEQUENCE</scope>
</reference>
<organism evidence="1">
    <name type="scientific">marine sediment metagenome</name>
    <dbReference type="NCBI Taxonomy" id="412755"/>
    <lineage>
        <taxon>unclassified sequences</taxon>
        <taxon>metagenomes</taxon>
        <taxon>ecological metagenomes</taxon>
    </lineage>
</organism>
<name>A0A0F9CS14_9ZZZZ</name>
<proteinExistence type="predicted"/>
<comment type="caution">
    <text evidence="1">The sequence shown here is derived from an EMBL/GenBank/DDBJ whole genome shotgun (WGS) entry which is preliminary data.</text>
</comment>
<feature type="non-terminal residue" evidence="1">
    <location>
        <position position="1"/>
    </location>
</feature>